<evidence type="ECO:0000313" key="1">
    <source>
        <dbReference type="EMBL" id="KHQ49880.1"/>
    </source>
</evidence>
<organism evidence="1 2">
    <name type="scientific">Mameliella alba</name>
    <dbReference type="NCBI Taxonomy" id="561184"/>
    <lineage>
        <taxon>Bacteria</taxon>
        <taxon>Pseudomonadati</taxon>
        <taxon>Pseudomonadota</taxon>
        <taxon>Alphaproteobacteria</taxon>
        <taxon>Rhodobacterales</taxon>
        <taxon>Roseobacteraceae</taxon>
        <taxon>Mameliella</taxon>
    </lineage>
</organism>
<name>A0A0B3RF63_9RHOB</name>
<protein>
    <submittedName>
        <fullName evidence="1">Aldehyde dehydrogenase</fullName>
    </submittedName>
</protein>
<dbReference type="EMBL" id="JSUQ01000037">
    <property type="protein sequence ID" value="KHQ49880.1"/>
    <property type="molecule type" value="Genomic_DNA"/>
</dbReference>
<dbReference type="Proteomes" id="UP000030960">
    <property type="component" value="Unassembled WGS sequence"/>
</dbReference>
<reference evidence="1 2" key="1">
    <citation type="submission" date="2014-10" db="EMBL/GenBank/DDBJ databases">
        <title>Genome sequence of Ponticoccus sp. strain UMTAT08 isolated from clonal culture of toxic dinoflagellate Alexandrium tamiyavanichii.</title>
        <authorList>
            <person name="Gan H.Y."/>
            <person name="Muhd D.-D."/>
            <person name="Mohd Noor M.E."/>
            <person name="Yeong Y.S."/>
            <person name="Usup G."/>
        </authorList>
    </citation>
    <scope>NUCLEOTIDE SEQUENCE [LARGE SCALE GENOMIC DNA]</scope>
    <source>
        <strain evidence="1 2">UMTAT08</strain>
    </source>
</reference>
<dbReference type="AlphaFoldDB" id="A0A0B3RF63"/>
<sequence length="73" mass="7409">MSDLLTRGEYKAIAAGLTLPVQAFVDGSFRPAQSGKTFDSVNPATGACVDAPCLASMIFDLSAGSSIGRVSGL</sequence>
<accession>A0A0B3RF63</accession>
<dbReference type="RefSeq" id="WP_043146942.1">
    <property type="nucleotide sequence ID" value="NZ_JSUQ01000037.1"/>
</dbReference>
<comment type="caution">
    <text evidence="1">The sequence shown here is derived from an EMBL/GenBank/DDBJ whole genome shotgun (WGS) entry which is preliminary data.</text>
</comment>
<evidence type="ECO:0000313" key="2">
    <source>
        <dbReference type="Proteomes" id="UP000030960"/>
    </source>
</evidence>
<proteinExistence type="predicted"/>
<keyword evidence="2" id="KW-1185">Reference proteome</keyword>
<gene>
    <name evidence="1" type="ORF">OA50_05554</name>
</gene>